<gene>
    <name evidence="2" type="ORF">C3L33_06560</name>
</gene>
<evidence type="ECO:0000259" key="1">
    <source>
        <dbReference type="PROSITE" id="PS51340"/>
    </source>
</evidence>
<feature type="domain" description="MOSC" evidence="1">
    <location>
        <begin position="1"/>
        <end position="148"/>
    </location>
</feature>
<dbReference type="OrthoDB" id="17255at2759"/>
<proteinExistence type="predicted"/>
<dbReference type="PROSITE" id="PS51340">
    <property type="entry name" value="MOSC"/>
    <property type="match status" value="1"/>
</dbReference>
<dbReference type="GO" id="GO:0003824">
    <property type="term" value="F:catalytic activity"/>
    <property type="evidence" value="ECO:0007669"/>
    <property type="project" value="InterPro"/>
</dbReference>
<dbReference type="SUPFAM" id="SSF50800">
    <property type="entry name" value="PK beta-barrel domain-like"/>
    <property type="match status" value="1"/>
</dbReference>
<dbReference type="AlphaFoldDB" id="A0A6A4M1W7"/>
<evidence type="ECO:0000313" key="2">
    <source>
        <dbReference type="EMBL" id="KAE9461539.1"/>
    </source>
</evidence>
<dbReference type="EMBL" id="QEFC01000968">
    <property type="protein sequence ID" value="KAE9461539.1"/>
    <property type="molecule type" value="Genomic_DNA"/>
</dbReference>
<feature type="non-terminal residue" evidence="2">
    <location>
        <position position="1"/>
    </location>
</feature>
<name>A0A6A4M1W7_9ERIC</name>
<organism evidence="2 3">
    <name type="scientific">Rhododendron williamsianum</name>
    <dbReference type="NCBI Taxonomy" id="262921"/>
    <lineage>
        <taxon>Eukaryota</taxon>
        <taxon>Viridiplantae</taxon>
        <taxon>Streptophyta</taxon>
        <taxon>Embryophyta</taxon>
        <taxon>Tracheophyta</taxon>
        <taxon>Spermatophyta</taxon>
        <taxon>Magnoliopsida</taxon>
        <taxon>eudicotyledons</taxon>
        <taxon>Gunneridae</taxon>
        <taxon>Pentapetalae</taxon>
        <taxon>asterids</taxon>
        <taxon>Ericales</taxon>
        <taxon>Ericaceae</taxon>
        <taxon>Ericoideae</taxon>
        <taxon>Rhodoreae</taxon>
        <taxon>Rhododendron</taxon>
    </lineage>
</organism>
<sequence>IRAPGMDVLKVPLSKPCEIADGVSVWEWSGSAFDEGNERVQMESLNTLNKLLKEPLPVNRFRPNILVDGCEPFSEDLWKEIKINKFTFHGVKLCSPCKVLTINQETAIPSSESEPTVTLPTFRSDKVLRLTRKQHNSYSGTCSSPFCT</sequence>
<protein>
    <recommendedName>
        <fullName evidence="1">MOSC domain-containing protein</fullName>
    </recommendedName>
</protein>
<dbReference type="GO" id="GO:0032787">
    <property type="term" value="P:monocarboxylic acid metabolic process"/>
    <property type="evidence" value="ECO:0007669"/>
    <property type="project" value="UniProtKB-ARBA"/>
</dbReference>
<dbReference type="InterPro" id="IPR011037">
    <property type="entry name" value="Pyrv_Knase-like_insert_dom_sf"/>
</dbReference>
<reference evidence="2 3" key="1">
    <citation type="journal article" date="2019" name="Genome Biol. Evol.">
        <title>The Rhododendron genome and chromosomal organization provide insight into shared whole-genome duplications across the heath family (Ericaceae).</title>
        <authorList>
            <person name="Soza V.L."/>
            <person name="Lindsley D."/>
            <person name="Waalkes A."/>
            <person name="Ramage E."/>
            <person name="Patwardhan R.P."/>
            <person name="Burton J.N."/>
            <person name="Adey A."/>
            <person name="Kumar A."/>
            <person name="Qiu R."/>
            <person name="Shendure J."/>
            <person name="Hall B."/>
        </authorList>
    </citation>
    <scope>NUCLEOTIDE SEQUENCE [LARGE SCALE GENOMIC DNA]</scope>
    <source>
        <strain evidence="2">RSF 1966-606</strain>
    </source>
</reference>
<dbReference type="InterPro" id="IPR005302">
    <property type="entry name" value="MoCF_Sase_C"/>
</dbReference>
<dbReference type="GO" id="GO:0030151">
    <property type="term" value="F:molybdenum ion binding"/>
    <property type="evidence" value="ECO:0007669"/>
    <property type="project" value="InterPro"/>
</dbReference>
<accession>A0A6A4M1W7</accession>
<dbReference type="Pfam" id="PF03473">
    <property type="entry name" value="MOSC"/>
    <property type="match status" value="1"/>
</dbReference>
<evidence type="ECO:0000313" key="3">
    <source>
        <dbReference type="Proteomes" id="UP000428333"/>
    </source>
</evidence>
<keyword evidence="3" id="KW-1185">Reference proteome</keyword>
<comment type="caution">
    <text evidence="2">The sequence shown here is derived from an EMBL/GenBank/DDBJ whole genome shotgun (WGS) entry which is preliminary data.</text>
</comment>
<dbReference type="Proteomes" id="UP000428333">
    <property type="component" value="Linkage Group LG04"/>
</dbReference>
<dbReference type="GO" id="GO:0030170">
    <property type="term" value="F:pyridoxal phosphate binding"/>
    <property type="evidence" value="ECO:0007669"/>
    <property type="project" value="InterPro"/>
</dbReference>